<dbReference type="AlphaFoldDB" id="U5NE97"/>
<dbReference type="HAMAP" id="MF_00142">
    <property type="entry name" value="CyaY"/>
    <property type="match status" value="1"/>
</dbReference>
<evidence type="ECO:0000256" key="4">
    <source>
        <dbReference type="HAMAP-Rule" id="MF_00142"/>
    </source>
</evidence>
<proteinExistence type="inferred from homology"/>
<evidence type="ECO:0000313" key="5">
    <source>
        <dbReference type="EMBL" id="AGX88464.1"/>
    </source>
</evidence>
<protein>
    <recommendedName>
        <fullName evidence="4">Iron-sulfur cluster assembly protein CyaY</fullName>
    </recommendedName>
</protein>
<keyword evidence="2 4" id="KW-0479">Metal-binding</keyword>
<organism evidence="5 6">
    <name type="scientific">Candidatus Symbiobacter mobilis CR</name>
    <dbReference type="NCBI Taxonomy" id="946483"/>
    <lineage>
        <taxon>Bacteria</taxon>
        <taxon>Pseudomonadati</taxon>
        <taxon>Pseudomonadota</taxon>
        <taxon>Betaproteobacteria</taxon>
        <taxon>Burkholderiales</taxon>
        <taxon>Comamonadaceae</taxon>
    </lineage>
</organism>
<dbReference type="GO" id="GO:0016226">
    <property type="term" value="P:iron-sulfur cluster assembly"/>
    <property type="evidence" value="ECO:0007669"/>
    <property type="project" value="UniProtKB-UniRule"/>
</dbReference>
<dbReference type="Pfam" id="PF01491">
    <property type="entry name" value="Frataxin_Cyay"/>
    <property type="match status" value="1"/>
</dbReference>
<evidence type="ECO:0000256" key="2">
    <source>
        <dbReference type="ARBA" id="ARBA00022723"/>
    </source>
</evidence>
<dbReference type="PROSITE" id="PS01344">
    <property type="entry name" value="FRATAXIN_1"/>
    <property type="match status" value="1"/>
</dbReference>
<keyword evidence="6" id="KW-1185">Reference proteome</keyword>
<sequence length="108" mass="12173">MVDNDREFWDRAQRVLAAVEEGCDTQSIDIDCCRSGDMLTLTPERGGQIVVNLQKPLQEIWLAAGEGGYHFRFDGQRWLDTRGRGGFFDILSRIASDSAGCVLSFEER</sequence>
<dbReference type="PATRIC" id="fig|946483.4.peg.2428"/>
<dbReference type="HOGENOM" id="CLU_080880_3_0_4"/>
<dbReference type="eggNOG" id="COG1965">
    <property type="taxonomic scope" value="Bacteria"/>
</dbReference>
<dbReference type="GO" id="GO:0008199">
    <property type="term" value="F:ferric iron binding"/>
    <property type="evidence" value="ECO:0007669"/>
    <property type="project" value="InterPro"/>
</dbReference>
<accession>U5NE97</accession>
<dbReference type="SUPFAM" id="SSF55387">
    <property type="entry name" value="Frataxin/Nqo15-like"/>
    <property type="match status" value="1"/>
</dbReference>
<dbReference type="OrthoDB" id="285675at2"/>
<name>U5NE97_9BURK</name>
<dbReference type="InterPro" id="IPR020895">
    <property type="entry name" value="Frataxin_CS"/>
</dbReference>
<dbReference type="EMBL" id="CP004885">
    <property type="protein sequence ID" value="AGX88464.1"/>
    <property type="molecule type" value="Genomic_DNA"/>
</dbReference>
<dbReference type="NCBIfam" id="TIGR03421">
    <property type="entry name" value="FeS_CyaY"/>
    <property type="match status" value="1"/>
</dbReference>
<comment type="function">
    <text evidence="4">Involved in iron-sulfur (Fe-S) cluster assembly. May act as a regulator of Fe-S biogenesis.</text>
</comment>
<dbReference type="RefSeq" id="WP_022776216.1">
    <property type="nucleotide sequence ID" value="NC_022576.1"/>
</dbReference>
<dbReference type="Proteomes" id="UP000017184">
    <property type="component" value="Chromosome"/>
</dbReference>
<dbReference type="KEGG" id="cbx:Cenrod_2406"/>
<dbReference type="GO" id="GO:0005737">
    <property type="term" value="C:cytoplasm"/>
    <property type="evidence" value="ECO:0007669"/>
    <property type="project" value="UniProtKB-ARBA"/>
</dbReference>
<gene>
    <name evidence="4 5" type="primary">cyaY</name>
    <name evidence="5" type="ORF">Cenrod_2406</name>
</gene>
<evidence type="ECO:0000256" key="1">
    <source>
        <dbReference type="ARBA" id="ARBA00008183"/>
    </source>
</evidence>
<dbReference type="PROSITE" id="PS50810">
    <property type="entry name" value="FRATAXIN_2"/>
    <property type="match status" value="1"/>
</dbReference>
<dbReference type="STRING" id="946483.Cenrod_2406"/>
<dbReference type="InterPro" id="IPR047584">
    <property type="entry name" value="CyaY"/>
</dbReference>
<dbReference type="InterPro" id="IPR036524">
    <property type="entry name" value="Frataxin/CyaY_sf"/>
</dbReference>
<dbReference type="SMART" id="SM01219">
    <property type="entry name" value="Frataxin_Cyay"/>
    <property type="match status" value="1"/>
</dbReference>
<dbReference type="Gene3D" id="3.30.920.10">
    <property type="entry name" value="Frataxin/CyaY"/>
    <property type="match status" value="1"/>
</dbReference>
<comment type="similarity">
    <text evidence="1 4">Belongs to the frataxin family.</text>
</comment>
<dbReference type="InterPro" id="IPR002908">
    <property type="entry name" value="Frataxin/CyaY"/>
</dbReference>
<keyword evidence="3 4" id="KW-0408">Iron</keyword>
<evidence type="ECO:0000256" key="3">
    <source>
        <dbReference type="ARBA" id="ARBA00023004"/>
    </source>
</evidence>
<reference evidence="5 6" key="1">
    <citation type="journal article" date="2013" name="Genome Biol.">
        <title>Genomic analysis reveals key aspects of prokaryotic symbiosis in the phototrophic consortium "Chlorochromatium aggregatum".</title>
        <authorList>
            <person name="Liu Z."/>
            <person name="Muller J."/>
            <person name="Li T."/>
            <person name="Alvey R.M."/>
            <person name="Vogl K."/>
            <person name="Frigaard N.U."/>
            <person name="Rockwell N.C."/>
            <person name="Boyd E.S."/>
            <person name="Tomsho L.P."/>
            <person name="Schuster S.C."/>
            <person name="Henke P."/>
            <person name="Rohde M."/>
            <person name="Overmann J."/>
            <person name="Bryant D.A."/>
        </authorList>
    </citation>
    <scope>NUCLEOTIDE SEQUENCE [LARGE SCALE GENOMIC DNA]</scope>
    <source>
        <strain evidence="5">CR</strain>
    </source>
</reference>
<evidence type="ECO:0000313" key="6">
    <source>
        <dbReference type="Proteomes" id="UP000017184"/>
    </source>
</evidence>